<dbReference type="Proteomes" id="UP000041254">
    <property type="component" value="Unassembled WGS sequence"/>
</dbReference>
<keyword evidence="2 6" id="KW-0812">Transmembrane</keyword>
<dbReference type="EMBL" id="CDMY01000282">
    <property type="protein sequence ID" value="CEL99519.1"/>
    <property type="molecule type" value="Genomic_DNA"/>
</dbReference>
<evidence type="ECO:0000313" key="7">
    <source>
        <dbReference type="EMBL" id="CEL99519.1"/>
    </source>
</evidence>
<dbReference type="AlphaFoldDB" id="A0A0G4EQ19"/>
<gene>
    <name evidence="7" type="ORF">Vbra_20659</name>
</gene>
<accession>A0A0G4EQ19</accession>
<evidence type="ECO:0000256" key="4">
    <source>
        <dbReference type="ARBA" id="ARBA00023136"/>
    </source>
</evidence>
<dbReference type="PANTHER" id="PTHR38483:SF1">
    <property type="entry name" value="ION TRANSPORT DOMAIN-CONTAINING PROTEIN"/>
    <property type="match status" value="1"/>
</dbReference>
<dbReference type="GO" id="GO:0016020">
    <property type="term" value="C:membrane"/>
    <property type="evidence" value="ECO:0007669"/>
    <property type="project" value="UniProtKB-SubCell"/>
</dbReference>
<dbReference type="Gene3D" id="1.20.120.350">
    <property type="entry name" value="Voltage-gated potassium channels. Chain C"/>
    <property type="match status" value="1"/>
</dbReference>
<name>A0A0G4EQ19_VITBC</name>
<proteinExistence type="predicted"/>
<evidence type="ECO:0000256" key="3">
    <source>
        <dbReference type="ARBA" id="ARBA00022989"/>
    </source>
</evidence>
<keyword evidence="8" id="KW-1185">Reference proteome</keyword>
<evidence type="ECO:0000256" key="2">
    <source>
        <dbReference type="ARBA" id="ARBA00022692"/>
    </source>
</evidence>
<feature type="transmembrane region" description="Helical" evidence="6">
    <location>
        <begin position="254"/>
        <end position="271"/>
    </location>
</feature>
<keyword evidence="4 6" id="KW-0472">Membrane</keyword>
<organism evidence="7 8">
    <name type="scientific">Vitrella brassicaformis (strain CCMP3155)</name>
    <dbReference type="NCBI Taxonomy" id="1169540"/>
    <lineage>
        <taxon>Eukaryota</taxon>
        <taxon>Sar</taxon>
        <taxon>Alveolata</taxon>
        <taxon>Colpodellida</taxon>
        <taxon>Vitrellaceae</taxon>
        <taxon>Vitrella</taxon>
    </lineage>
</organism>
<reference evidence="7 8" key="1">
    <citation type="submission" date="2014-11" db="EMBL/GenBank/DDBJ databases">
        <authorList>
            <person name="Zhu J."/>
            <person name="Qi W."/>
            <person name="Song R."/>
        </authorList>
    </citation>
    <scope>NUCLEOTIDE SEQUENCE [LARGE SCALE GENOMIC DNA]</scope>
</reference>
<sequence>MNPSQSGVDSPSLEPLACLDAVTRTKMAASTRLAPPSDIPTSAGSTSDDDDDTEFGLRADDSPTGQQDEYEQTESLLVPSPQSKTQREARQSSRRASSPRRRRRKNEWWLFGERLRAYGGFLLGKLEMHSVGEFMRTMACRMYYSQRAKYVYGGVLLLSFVLLTQSLWMDDAATNGVLGVLMFVAELFVTFMLNLEVTMRILILGRDFFRQRSNVFDLALAVSCVVLLVLGHLTDLDDTLEQPVEDLFLQSLMLFRYGVQLLCIVTIWSSAKRPRLPEDDIDFTRMAQISRRKDDAV</sequence>
<dbReference type="VEuPathDB" id="CryptoDB:Vbra_20659"/>
<comment type="subcellular location">
    <subcellularLocation>
        <location evidence="1">Membrane</location>
        <topology evidence="1">Multi-pass membrane protein</topology>
    </subcellularLocation>
</comment>
<evidence type="ECO:0008006" key="9">
    <source>
        <dbReference type="Google" id="ProtNLM"/>
    </source>
</evidence>
<evidence type="ECO:0000313" key="8">
    <source>
        <dbReference type="Proteomes" id="UP000041254"/>
    </source>
</evidence>
<evidence type="ECO:0000256" key="1">
    <source>
        <dbReference type="ARBA" id="ARBA00004141"/>
    </source>
</evidence>
<dbReference type="STRING" id="1169540.A0A0G4EQ19"/>
<dbReference type="PANTHER" id="PTHR38483">
    <property type="entry name" value="CHROMOSOME 1, WHOLE GENOME SHOTGUN SEQUENCE"/>
    <property type="match status" value="1"/>
</dbReference>
<dbReference type="InParanoid" id="A0A0G4EQ19"/>
<protein>
    <recommendedName>
        <fullName evidence="9">Ion transport domain-containing protein</fullName>
    </recommendedName>
</protein>
<evidence type="ECO:0000256" key="5">
    <source>
        <dbReference type="SAM" id="MobiDB-lite"/>
    </source>
</evidence>
<keyword evidence="3 6" id="KW-1133">Transmembrane helix</keyword>
<evidence type="ECO:0000256" key="6">
    <source>
        <dbReference type="SAM" id="Phobius"/>
    </source>
</evidence>
<dbReference type="OrthoDB" id="377302at2759"/>
<feature type="transmembrane region" description="Helical" evidence="6">
    <location>
        <begin position="215"/>
        <end position="234"/>
    </location>
</feature>
<feature type="transmembrane region" description="Helical" evidence="6">
    <location>
        <begin position="180"/>
        <end position="203"/>
    </location>
</feature>
<dbReference type="PhylomeDB" id="A0A0G4EQ19"/>
<feature type="region of interest" description="Disordered" evidence="5">
    <location>
        <begin position="28"/>
        <end position="99"/>
    </location>
</feature>
<feature type="transmembrane region" description="Helical" evidence="6">
    <location>
        <begin position="150"/>
        <end position="168"/>
    </location>
</feature>
<dbReference type="InterPro" id="IPR027359">
    <property type="entry name" value="Volt_channel_dom_sf"/>
</dbReference>